<protein>
    <recommendedName>
        <fullName evidence="4">Type II secretion system protein GspF domain-containing protein</fullName>
    </recommendedName>
</protein>
<evidence type="ECO:0000256" key="1">
    <source>
        <dbReference type="SAM" id="Phobius"/>
    </source>
</evidence>
<keyword evidence="1" id="KW-0812">Transmembrane</keyword>
<comment type="caution">
    <text evidence="2">The sequence shown here is derived from an EMBL/GenBank/DDBJ whole genome shotgun (WGS) entry which is preliminary data.</text>
</comment>
<proteinExistence type="predicted"/>
<sequence length="318" mass="37336">MKIFVRKKQKNINQKVKRRKQESDFWLYFISSKSRKMALNMNETEETIIRWSKKRLLSCMVFAVVGIILVITKLFGKFGFIMGLGLLLFSLLYYFIQSRSIVSQFKQYRFLQQVEFSKFTRILIPYLLNENNQSLYACLQKVDIRLGLMSKPTLNASQRGSKNPKTGKNQKHTLKYTRQEWMRRITVQFEVGKKEYKVMTLLSLYLKQLMLKIRDNSNDIQPYIEFANLTSGSQEARTFMESLFYYSQASNDASVIKELSSMSNKQLFLVVDEVVRQKVKSISWIPKTMSAFVAIPLLGIMGSYVVHMFMTFLKQLLH</sequence>
<dbReference type="Proteomes" id="UP000562464">
    <property type="component" value="Unassembled WGS sequence"/>
</dbReference>
<name>A0A841C7T3_9LACT</name>
<evidence type="ECO:0000313" key="2">
    <source>
        <dbReference type="EMBL" id="MBB5887611.1"/>
    </source>
</evidence>
<accession>A0A841C7T3</accession>
<gene>
    <name evidence="2" type="ORF">HNQ37_000483</name>
</gene>
<dbReference type="AlphaFoldDB" id="A0A841C7T3"/>
<feature type="transmembrane region" description="Helical" evidence="1">
    <location>
        <begin position="78"/>
        <end position="96"/>
    </location>
</feature>
<reference evidence="2 3" key="1">
    <citation type="submission" date="2020-08" db="EMBL/GenBank/DDBJ databases">
        <title>Genomic Encyclopedia of Type Strains, Phase IV (KMG-IV): sequencing the most valuable type-strain genomes for metagenomic binning, comparative biology and taxonomic classification.</title>
        <authorList>
            <person name="Goeker M."/>
        </authorList>
    </citation>
    <scope>NUCLEOTIDE SEQUENCE [LARGE SCALE GENOMIC DNA]</scope>
    <source>
        <strain evidence="2 3">DSM 14925</strain>
    </source>
</reference>
<dbReference type="RefSeq" id="WP_183538966.1">
    <property type="nucleotide sequence ID" value="NZ_JACHHV010000005.1"/>
</dbReference>
<feature type="transmembrane region" description="Helical" evidence="1">
    <location>
        <begin position="56"/>
        <end position="72"/>
    </location>
</feature>
<keyword evidence="1" id="KW-0472">Membrane</keyword>
<feature type="transmembrane region" description="Helical" evidence="1">
    <location>
        <begin position="291"/>
        <end position="313"/>
    </location>
</feature>
<dbReference type="EMBL" id="JACHHV010000005">
    <property type="protein sequence ID" value="MBB5887611.1"/>
    <property type="molecule type" value="Genomic_DNA"/>
</dbReference>
<evidence type="ECO:0008006" key="4">
    <source>
        <dbReference type="Google" id="ProtNLM"/>
    </source>
</evidence>
<keyword evidence="3" id="KW-1185">Reference proteome</keyword>
<organism evidence="2 3">
    <name type="scientific">Lactovum miscens</name>
    <dbReference type="NCBI Taxonomy" id="190387"/>
    <lineage>
        <taxon>Bacteria</taxon>
        <taxon>Bacillati</taxon>
        <taxon>Bacillota</taxon>
        <taxon>Bacilli</taxon>
        <taxon>Lactobacillales</taxon>
        <taxon>Streptococcaceae</taxon>
        <taxon>Lactovum</taxon>
    </lineage>
</organism>
<keyword evidence="1" id="KW-1133">Transmembrane helix</keyword>
<evidence type="ECO:0000313" key="3">
    <source>
        <dbReference type="Proteomes" id="UP000562464"/>
    </source>
</evidence>